<dbReference type="Proteomes" id="UP001225072">
    <property type="component" value="Unassembled WGS sequence"/>
</dbReference>
<evidence type="ECO:0000313" key="2">
    <source>
        <dbReference type="Proteomes" id="UP001225072"/>
    </source>
</evidence>
<evidence type="ECO:0008006" key="3">
    <source>
        <dbReference type="Google" id="ProtNLM"/>
    </source>
</evidence>
<reference evidence="1 2" key="1">
    <citation type="submission" date="2023-07" db="EMBL/GenBank/DDBJ databases">
        <title>Functional and genomic diversity of the sorghum phyllosphere microbiome.</title>
        <authorList>
            <person name="Shade A."/>
        </authorList>
    </citation>
    <scope>NUCLEOTIDE SEQUENCE [LARGE SCALE GENOMIC DNA]</scope>
    <source>
        <strain evidence="1 2">SORGH_AS_1064</strain>
    </source>
</reference>
<protein>
    <recommendedName>
        <fullName evidence="3">Peptidase M14 carboxypeptidase A domain-containing protein</fullName>
    </recommendedName>
</protein>
<dbReference type="SUPFAM" id="SSF53187">
    <property type="entry name" value="Zn-dependent exopeptidases"/>
    <property type="match status" value="1"/>
</dbReference>
<keyword evidence="2" id="KW-1185">Reference proteome</keyword>
<organism evidence="1 2">
    <name type="scientific">Chryseobacterium camelliae</name>
    <dbReference type="NCBI Taxonomy" id="1265445"/>
    <lineage>
        <taxon>Bacteria</taxon>
        <taxon>Pseudomonadati</taxon>
        <taxon>Bacteroidota</taxon>
        <taxon>Flavobacteriia</taxon>
        <taxon>Flavobacteriales</taxon>
        <taxon>Weeksellaceae</taxon>
        <taxon>Chryseobacterium group</taxon>
        <taxon>Chryseobacterium</taxon>
    </lineage>
</organism>
<dbReference type="Gene3D" id="3.40.630.10">
    <property type="entry name" value="Zn peptidases"/>
    <property type="match status" value="1"/>
</dbReference>
<proteinExistence type="predicted"/>
<name>A0ABU0TML8_9FLAO</name>
<comment type="caution">
    <text evidence="1">The sequence shown here is derived from an EMBL/GenBank/DDBJ whole genome shotgun (WGS) entry which is preliminary data.</text>
</comment>
<gene>
    <name evidence="1" type="ORF">QE404_003388</name>
</gene>
<sequence>MKLNIFLFLFASSLLYWQNGFKTPFEEGDGNRTVTYDEMNAWYENLAKNFNTIQYLKKGEDDNGKPIYVVLYNPFPEKNVDRLRKEKAVLFINNGIHPGEPDGIDATMMLMRDLATGKIRRPQNFVVAAISAYNVSGMLNRGSFSRANQNGPEAYGFRGNVRNYDLNRDFIKADTKNARSFQQIYQWLKPDVFIDNHVSNGADYQYTFTYISTFKERLGTVLGNYFYTTYQAKNLEDLKKLGYESTPYVNIHGDIPEVGFAAFEDSPRYSTGYTTLFNTLGTVPETHMLKPYDKRVDATYKYMLVNLQNLDQEYRKIRQLRLENLKQYQPGSRYGIRWKIDSTKYTTMDFKGYEGQYKPSDISGKPRLYYDRNKPFTKNIKLFTTAVPTGYITIPEYYVIPQSQYRVIDEFRRNNIQIKPMRKDSTIAVEAYKINDFKTVKNPYEGHYLHFDTTVEPSDRTIAFAAGDYLVSTRQEGVKYIIETLEPEALDSFFNWNFFDGILAQKEYYSAYIFEDTAAELLKKDQDLKHKFEAKKASDPKFAEDGTAQLDWIYRNSPYFEEKTFRQYPVYRVLQQ</sequence>
<dbReference type="EMBL" id="JAUTAL010000001">
    <property type="protein sequence ID" value="MDQ1098241.1"/>
    <property type="molecule type" value="Genomic_DNA"/>
</dbReference>
<evidence type="ECO:0000313" key="1">
    <source>
        <dbReference type="EMBL" id="MDQ1098241.1"/>
    </source>
</evidence>
<dbReference type="RefSeq" id="WP_307452360.1">
    <property type="nucleotide sequence ID" value="NZ_JAUTAL010000001.1"/>
</dbReference>
<accession>A0ABU0TML8</accession>